<dbReference type="HOGENOM" id="CLU_189056_0_0_7"/>
<accession>A5G4B0</accession>
<dbReference type="AlphaFoldDB" id="A5G4B0"/>
<evidence type="ECO:0000259" key="1">
    <source>
        <dbReference type="Pfam" id="PF02627"/>
    </source>
</evidence>
<dbReference type="STRING" id="351605.Gura_2449"/>
<dbReference type="EMBL" id="CP000698">
    <property type="protein sequence ID" value="ABQ26628.1"/>
    <property type="molecule type" value="Genomic_DNA"/>
</dbReference>
<dbReference type="Gene3D" id="1.20.1290.10">
    <property type="entry name" value="AhpD-like"/>
    <property type="match status" value="1"/>
</dbReference>
<dbReference type="RefSeq" id="WP_011939318.1">
    <property type="nucleotide sequence ID" value="NC_009483.1"/>
</dbReference>
<protein>
    <submittedName>
        <fullName evidence="2">Alkylhydroperoxidase like protein, AhpD family</fullName>
    </submittedName>
</protein>
<dbReference type="InterPro" id="IPR003779">
    <property type="entry name" value="CMD-like"/>
</dbReference>
<dbReference type="InterPro" id="IPR004675">
    <property type="entry name" value="AhpD_core"/>
</dbReference>
<name>A5G4B0_GEOUR</name>
<reference evidence="2 3" key="1">
    <citation type="submission" date="2007-05" db="EMBL/GenBank/DDBJ databases">
        <title>Complete sequence of Geobacter uraniireducens Rf4.</title>
        <authorList>
            <consortium name="US DOE Joint Genome Institute"/>
            <person name="Copeland A."/>
            <person name="Lucas S."/>
            <person name="Lapidus A."/>
            <person name="Barry K."/>
            <person name="Detter J.C."/>
            <person name="Glavina del Rio T."/>
            <person name="Hammon N."/>
            <person name="Israni S."/>
            <person name="Dalin E."/>
            <person name="Tice H."/>
            <person name="Pitluck S."/>
            <person name="Chertkov O."/>
            <person name="Brettin T."/>
            <person name="Bruce D."/>
            <person name="Han C."/>
            <person name="Schmutz J."/>
            <person name="Larimer F."/>
            <person name="Land M."/>
            <person name="Hauser L."/>
            <person name="Kyrpides N."/>
            <person name="Mikhailova N."/>
            <person name="Shelobolina E."/>
            <person name="Aklujkar M."/>
            <person name="Lovley D."/>
            <person name="Richardson P."/>
        </authorList>
    </citation>
    <scope>NUCLEOTIDE SEQUENCE [LARGE SCALE GENOMIC DNA]</scope>
    <source>
        <strain evidence="2 3">Rf4</strain>
    </source>
</reference>
<proteinExistence type="predicted"/>
<dbReference type="NCBIfam" id="TIGR00778">
    <property type="entry name" value="ahpD_dom"/>
    <property type="match status" value="1"/>
</dbReference>
<dbReference type="GO" id="GO:0051920">
    <property type="term" value="F:peroxiredoxin activity"/>
    <property type="evidence" value="ECO:0007669"/>
    <property type="project" value="InterPro"/>
</dbReference>
<keyword evidence="2" id="KW-0575">Peroxidase</keyword>
<gene>
    <name evidence="2" type="ordered locus">Gura_2449</name>
</gene>
<dbReference type="InterPro" id="IPR029032">
    <property type="entry name" value="AhpD-like"/>
</dbReference>
<evidence type="ECO:0000313" key="2">
    <source>
        <dbReference type="EMBL" id="ABQ26628.1"/>
    </source>
</evidence>
<dbReference type="Proteomes" id="UP000006695">
    <property type="component" value="Chromosome"/>
</dbReference>
<dbReference type="Pfam" id="PF02627">
    <property type="entry name" value="CMD"/>
    <property type="match status" value="1"/>
</dbReference>
<organism evidence="2 3">
    <name type="scientific">Geotalea uraniireducens (strain Rf4)</name>
    <name type="common">Geobacter uraniireducens</name>
    <dbReference type="NCBI Taxonomy" id="351605"/>
    <lineage>
        <taxon>Bacteria</taxon>
        <taxon>Pseudomonadati</taxon>
        <taxon>Thermodesulfobacteriota</taxon>
        <taxon>Desulfuromonadia</taxon>
        <taxon>Geobacterales</taxon>
        <taxon>Geobacteraceae</taxon>
        <taxon>Geotalea</taxon>
    </lineage>
</organism>
<sequence length="89" mass="9592">MELNDRIRELIAVGASITANCQPCLRIHVEKALKSGADPQEVTAAIEIGKRVRKGAADKMETFSSNLQAGKSQGFEVVMEGNGYQFLGP</sequence>
<dbReference type="KEGG" id="gur:Gura_2449"/>
<evidence type="ECO:0000313" key="3">
    <source>
        <dbReference type="Proteomes" id="UP000006695"/>
    </source>
</evidence>
<feature type="domain" description="Carboxymuconolactone decarboxylase-like" evidence="1">
    <location>
        <begin position="3"/>
        <end position="48"/>
    </location>
</feature>
<keyword evidence="3" id="KW-1185">Reference proteome</keyword>
<dbReference type="SUPFAM" id="SSF69118">
    <property type="entry name" value="AhpD-like"/>
    <property type="match status" value="1"/>
</dbReference>
<keyword evidence="2" id="KW-0560">Oxidoreductase</keyword>